<dbReference type="AlphaFoldDB" id="A0A239LY55"/>
<name>A0A239LY55_EKHLU</name>
<dbReference type="Proteomes" id="UP000198393">
    <property type="component" value="Unassembled WGS sequence"/>
</dbReference>
<organism evidence="4 5">
    <name type="scientific">Ekhidna lutea</name>
    <dbReference type="NCBI Taxonomy" id="447679"/>
    <lineage>
        <taxon>Bacteria</taxon>
        <taxon>Pseudomonadati</taxon>
        <taxon>Bacteroidota</taxon>
        <taxon>Cytophagia</taxon>
        <taxon>Cytophagales</taxon>
        <taxon>Reichenbachiellaceae</taxon>
        <taxon>Ekhidna</taxon>
    </lineage>
</organism>
<dbReference type="InterPro" id="IPR027039">
    <property type="entry name" value="Crtac1"/>
</dbReference>
<dbReference type="InterPro" id="IPR011519">
    <property type="entry name" value="UnbV_ASPIC"/>
</dbReference>
<evidence type="ECO:0000259" key="3">
    <source>
        <dbReference type="Pfam" id="PF07593"/>
    </source>
</evidence>
<dbReference type="InterPro" id="IPR028994">
    <property type="entry name" value="Integrin_alpha_N"/>
</dbReference>
<gene>
    <name evidence="4" type="ORF">SAMN05421640_3487</name>
</gene>
<keyword evidence="5" id="KW-1185">Reference proteome</keyword>
<dbReference type="Pfam" id="PF07593">
    <property type="entry name" value="UnbV_ASPIC"/>
    <property type="match status" value="1"/>
</dbReference>
<dbReference type="RefSeq" id="WP_089358159.1">
    <property type="nucleotide sequence ID" value="NZ_FZPD01000006.1"/>
</dbReference>
<evidence type="ECO:0000313" key="5">
    <source>
        <dbReference type="Proteomes" id="UP000198393"/>
    </source>
</evidence>
<keyword evidence="1 2" id="KW-0732">Signal</keyword>
<protein>
    <submittedName>
        <fullName evidence="4">Repeat domain-containing protein</fullName>
    </submittedName>
</protein>
<dbReference type="PANTHER" id="PTHR16026">
    <property type="entry name" value="CARTILAGE ACIDIC PROTEIN 1"/>
    <property type="match status" value="1"/>
</dbReference>
<dbReference type="InterPro" id="IPR013517">
    <property type="entry name" value="FG-GAP"/>
</dbReference>
<feature type="chain" id="PRO_5012353774" evidence="2">
    <location>
        <begin position="22"/>
        <end position="486"/>
    </location>
</feature>
<evidence type="ECO:0000313" key="4">
    <source>
        <dbReference type="EMBL" id="SNT35401.1"/>
    </source>
</evidence>
<accession>A0A239LY55</accession>
<evidence type="ECO:0000256" key="2">
    <source>
        <dbReference type="SAM" id="SignalP"/>
    </source>
</evidence>
<feature type="signal peptide" evidence="2">
    <location>
        <begin position="1"/>
        <end position="21"/>
    </location>
</feature>
<proteinExistence type="predicted"/>
<dbReference type="Pfam" id="PF13517">
    <property type="entry name" value="FG-GAP_3"/>
    <property type="match status" value="4"/>
</dbReference>
<reference evidence="4 5" key="1">
    <citation type="submission" date="2017-06" db="EMBL/GenBank/DDBJ databases">
        <authorList>
            <person name="Kim H.J."/>
            <person name="Triplett B.A."/>
        </authorList>
    </citation>
    <scope>NUCLEOTIDE SEQUENCE [LARGE SCALE GENOMIC DNA]</scope>
    <source>
        <strain evidence="4 5">DSM 19307</strain>
    </source>
</reference>
<dbReference type="PANTHER" id="PTHR16026:SF0">
    <property type="entry name" value="CARTILAGE ACIDIC PROTEIN 1"/>
    <property type="match status" value="1"/>
</dbReference>
<feature type="domain" description="ASPIC/UnbV" evidence="3">
    <location>
        <begin position="414"/>
        <end position="478"/>
    </location>
</feature>
<dbReference type="SUPFAM" id="SSF69318">
    <property type="entry name" value="Integrin alpha N-terminal domain"/>
    <property type="match status" value="1"/>
</dbReference>
<sequence length="486" mass="53541">MTKSNHLQLILLLLCLNVAIAQKDTSPLFVTYDKGRIATDGGFTRGVGWGDVDQDGAPELYTSNSSGQWNAMYKNNGKGGLNKITVGKPFAELINKGGTSEGVSWVDYDNDGDLDLYLCSRGLEPNQLFQNDGDKFKQIENHALVDDSLSTSMACWADYDLDGDLDVFLIGYRYNGNLFYENLGDGNFRVLPNHVLSEGQGNARTCACGDANGDGQAEIFVGNARQPNLYYRNLGNLNFEKIASGPIIEDLGYAYGSSWADYDDDGDLDLFVANFDKENLLFNNDGKGQLTQVNEGILVNEKGASKGHSWGDYDNDGDLDLYIGSGTYGPDMYNFLYLNDGSGDFESYTDGLIPHHADTTAGVAHADFDRDGDLDLFVANWGSGDQINRFYINKTTGKNWAAFRLRGTKSNTYGIGAHLILRLSGKEMNRWMYPITGYGSQNDYELHFGLGDDVKIDSLIVEWPSGQVDTYLNPEINKHSVLTEGD</sequence>
<dbReference type="EMBL" id="FZPD01000006">
    <property type="protein sequence ID" value="SNT35401.1"/>
    <property type="molecule type" value="Genomic_DNA"/>
</dbReference>
<dbReference type="Gene3D" id="2.130.10.130">
    <property type="entry name" value="Integrin alpha, N-terminal"/>
    <property type="match status" value="2"/>
</dbReference>
<evidence type="ECO:0000256" key="1">
    <source>
        <dbReference type="ARBA" id="ARBA00022729"/>
    </source>
</evidence>
<dbReference type="OrthoDB" id="1488345at2"/>